<dbReference type="VEuPathDB" id="FungiDB:PV06_00538"/>
<evidence type="ECO:0000313" key="7">
    <source>
        <dbReference type="Proteomes" id="UP000053342"/>
    </source>
</evidence>
<keyword evidence="5" id="KW-0539">Nucleus</keyword>
<dbReference type="EMBL" id="KN847332">
    <property type="protein sequence ID" value="KIW47882.1"/>
    <property type="molecule type" value="Genomic_DNA"/>
</dbReference>
<dbReference type="PANTHER" id="PTHR47338:SF9">
    <property type="entry name" value="ZN(II)2CYS6 TRANSCRIPTION FACTOR (EUROFUNG)"/>
    <property type="match status" value="1"/>
</dbReference>
<dbReference type="GO" id="GO:0005634">
    <property type="term" value="C:nucleus"/>
    <property type="evidence" value="ECO:0007669"/>
    <property type="project" value="UniProtKB-SubCell"/>
</dbReference>
<comment type="subcellular location">
    <subcellularLocation>
        <location evidence="1">Nucleus</location>
    </subcellularLocation>
</comment>
<dbReference type="InterPro" id="IPR050815">
    <property type="entry name" value="TF_fung"/>
</dbReference>
<proteinExistence type="predicted"/>
<evidence type="ECO:0000256" key="5">
    <source>
        <dbReference type="ARBA" id="ARBA00023242"/>
    </source>
</evidence>
<dbReference type="GeneID" id="27352612"/>
<keyword evidence="7" id="KW-1185">Reference proteome</keyword>
<dbReference type="RefSeq" id="XP_016268098.1">
    <property type="nucleotide sequence ID" value="XM_016401045.1"/>
</dbReference>
<dbReference type="GO" id="GO:0046872">
    <property type="term" value="F:metal ion binding"/>
    <property type="evidence" value="ECO:0007669"/>
    <property type="project" value="UniProtKB-KW"/>
</dbReference>
<evidence type="ECO:0008006" key="8">
    <source>
        <dbReference type="Google" id="ProtNLM"/>
    </source>
</evidence>
<keyword evidence="3" id="KW-0805">Transcription regulation</keyword>
<dbReference type="HOGENOM" id="CLU_015161_1_0_1"/>
<protein>
    <recommendedName>
        <fullName evidence="8">Transcription factor domain-containing protein</fullName>
    </recommendedName>
</protein>
<sequence>MVTPKKNPGRLDAIEDKLEQVFALLRAPEVAACRGSEEIQNSSTNAIRLPSVVSIPAQAESVAELRSGYAQSISIEPSDHLNLAPSQNSGIERTIPADIMRQAVRLFERYFIYQPYPLLSWMSSQERLLPENLPTMVLYPILALSLRTMDPSSRAAIPGWLEIIKSLSRVTFDLLCKAYSAEQTDMAYFQSLCLQAQVDFACGSPGRAQVQVALGLRLAQGLGMLVAEDSDRAHDEEDILRREVVWTLFMMDRIFIGQNISRPCIPASSFDLFVFERGPLLPERSTGFNSFVTLREIIHHHNNNRTFSLMAVNIHLLSIWEDMMRDVFETRSGRTDTFWHDGSSWSKIQSRLWEYEMLVHPHRYTSVGFPTRVRQDPLTRSYFLTWLFFQVLYSTIQCCLNHPFVLLMKTRLLLPRVPAMFLQKSFEYAMTNSKWVIRLVVELEEAGLSYHDPFLGYLLGIAATIQLEQTVSKKRHVASNARRNFEKARSFIRQLSRQWPNMLNLSNLLDQLTARLRQRQTMDYVDGEYDGAVPPLGVRDVALEQEDIDLMWKIFDYASVSAIPTALRAGEGRESLGSTSSPTPLAQDAELGDMQHWSAGSLDNSDMLRGTEDVYLGASGDLDFGQPYSDEWSLFGKPWSAYFPPDASPSTPTYRPH</sequence>
<dbReference type="PANTHER" id="PTHR47338">
    <property type="entry name" value="ZN(II)2CYS6 TRANSCRIPTION FACTOR (EUROFUNG)-RELATED"/>
    <property type="match status" value="1"/>
</dbReference>
<organism evidence="6 7">
    <name type="scientific">Exophiala oligosperma</name>
    <dbReference type="NCBI Taxonomy" id="215243"/>
    <lineage>
        <taxon>Eukaryota</taxon>
        <taxon>Fungi</taxon>
        <taxon>Dikarya</taxon>
        <taxon>Ascomycota</taxon>
        <taxon>Pezizomycotina</taxon>
        <taxon>Eurotiomycetes</taxon>
        <taxon>Chaetothyriomycetidae</taxon>
        <taxon>Chaetothyriales</taxon>
        <taxon>Herpotrichiellaceae</taxon>
        <taxon>Exophiala</taxon>
    </lineage>
</organism>
<dbReference type="AlphaFoldDB" id="A0A0D2CDC0"/>
<evidence type="ECO:0000256" key="4">
    <source>
        <dbReference type="ARBA" id="ARBA00023163"/>
    </source>
</evidence>
<dbReference type="CDD" id="cd12148">
    <property type="entry name" value="fungal_TF_MHR"/>
    <property type="match status" value="1"/>
</dbReference>
<gene>
    <name evidence="6" type="ORF">PV06_00538</name>
</gene>
<dbReference type="OrthoDB" id="424974at2759"/>
<evidence type="ECO:0000313" key="6">
    <source>
        <dbReference type="EMBL" id="KIW47882.1"/>
    </source>
</evidence>
<dbReference type="Proteomes" id="UP000053342">
    <property type="component" value="Unassembled WGS sequence"/>
</dbReference>
<evidence type="ECO:0000256" key="2">
    <source>
        <dbReference type="ARBA" id="ARBA00022723"/>
    </source>
</evidence>
<evidence type="ECO:0000256" key="1">
    <source>
        <dbReference type="ARBA" id="ARBA00004123"/>
    </source>
</evidence>
<keyword evidence="4" id="KW-0804">Transcription</keyword>
<dbReference type="STRING" id="215243.A0A0D2CDC0"/>
<accession>A0A0D2CDC0</accession>
<reference evidence="6 7" key="1">
    <citation type="submission" date="2015-01" db="EMBL/GenBank/DDBJ databases">
        <title>The Genome Sequence of Exophiala oligosperma CBS72588.</title>
        <authorList>
            <consortium name="The Broad Institute Genomics Platform"/>
            <person name="Cuomo C."/>
            <person name="de Hoog S."/>
            <person name="Gorbushina A."/>
            <person name="Stielow B."/>
            <person name="Teixiera M."/>
            <person name="Abouelleil A."/>
            <person name="Chapman S.B."/>
            <person name="Priest M."/>
            <person name="Young S.K."/>
            <person name="Wortman J."/>
            <person name="Nusbaum C."/>
            <person name="Birren B."/>
        </authorList>
    </citation>
    <scope>NUCLEOTIDE SEQUENCE [LARGE SCALE GENOMIC DNA]</scope>
    <source>
        <strain evidence="6 7">CBS 72588</strain>
    </source>
</reference>
<dbReference type="GO" id="GO:0000981">
    <property type="term" value="F:DNA-binding transcription factor activity, RNA polymerase II-specific"/>
    <property type="evidence" value="ECO:0007669"/>
    <property type="project" value="InterPro"/>
</dbReference>
<name>A0A0D2CDC0_9EURO</name>
<evidence type="ECO:0000256" key="3">
    <source>
        <dbReference type="ARBA" id="ARBA00023015"/>
    </source>
</evidence>
<keyword evidence="2" id="KW-0479">Metal-binding</keyword>